<dbReference type="Proteomes" id="UP000691718">
    <property type="component" value="Unassembled WGS sequence"/>
</dbReference>
<gene>
    <name evidence="2" type="ORF">PAPOLLO_LOCUS27547</name>
</gene>
<proteinExistence type="predicted"/>
<accession>A0A8S3Y8E9</accession>
<evidence type="ECO:0000313" key="2">
    <source>
        <dbReference type="EMBL" id="CAG5058348.1"/>
    </source>
</evidence>
<name>A0A8S3Y8E9_PARAO</name>
<dbReference type="AlphaFoldDB" id="A0A8S3Y8E9"/>
<sequence length="85" mass="9590">MLITESGSVARHDTRAASPSPARVIAARRKVHGVMRRKVRSFMRRNVRCNATQHGFASRRSLPHPQYKLGATQGQPLYLTLGFIY</sequence>
<organism evidence="2 3">
    <name type="scientific">Parnassius apollo</name>
    <name type="common">Apollo butterfly</name>
    <name type="synonym">Papilio apollo</name>
    <dbReference type="NCBI Taxonomy" id="110799"/>
    <lineage>
        <taxon>Eukaryota</taxon>
        <taxon>Metazoa</taxon>
        <taxon>Ecdysozoa</taxon>
        <taxon>Arthropoda</taxon>
        <taxon>Hexapoda</taxon>
        <taxon>Insecta</taxon>
        <taxon>Pterygota</taxon>
        <taxon>Neoptera</taxon>
        <taxon>Endopterygota</taxon>
        <taxon>Lepidoptera</taxon>
        <taxon>Glossata</taxon>
        <taxon>Ditrysia</taxon>
        <taxon>Papilionoidea</taxon>
        <taxon>Papilionidae</taxon>
        <taxon>Parnassiinae</taxon>
        <taxon>Parnassini</taxon>
        <taxon>Parnassius</taxon>
        <taxon>Parnassius</taxon>
    </lineage>
</organism>
<comment type="caution">
    <text evidence="2">The sequence shown here is derived from an EMBL/GenBank/DDBJ whole genome shotgun (WGS) entry which is preliminary data.</text>
</comment>
<protein>
    <submittedName>
        <fullName evidence="2">(apollo) hypothetical protein</fullName>
    </submittedName>
</protein>
<keyword evidence="3" id="KW-1185">Reference proteome</keyword>
<dbReference type="EMBL" id="CAJQZP010001668">
    <property type="protein sequence ID" value="CAG5058348.1"/>
    <property type="molecule type" value="Genomic_DNA"/>
</dbReference>
<evidence type="ECO:0000256" key="1">
    <source>
        <dbReference type="SAM" id="MobiDB-lite"/>
    </source>
</evidence>
<reference evidence="2" key="1">
    <citation type="submission" date="2021-04" db="EMBL/GenBank/DDBJ databases">
        <authorList>
            <person name="Tunstrom K."/>
        </authorList>
    </citation>
    <scope>NUCLEOTIDE SEQUENCE</scope>
</reference>
<feature type="region of interest" description="Disordered" evidence="1">
    <location>
        <begin position="1"/>
        <end position="21"/>
    </location>
</feature>
<evidence type="ECO:0000313" key="3">
    <source>
        <dbReference type="Proteomes" id="UP000691718"/>
    </source>
</evidence>